<dbReference type="Proteomes" id="UP000015104">
    <property type="component" value="Unassembled WGS sequence"/>
</dbReference>
<evidence type="ECO:0000313" key="2">
    <source>
        <dbReference type="Proteomes" id="UP000015104"/>
    </source>
</evidence>
<accession>T1JY09</accession>
<evidence type="ECO:0000313" key="1">
    <source>
        <dbReference type="EnsemblMetazoa" id="tetur02g13930.1"/>
    </source>
</evidence>
<sequence>MLWKLEAMHMNQKAYGIGRVFNATRSWKLL</sequence>
<keyword evidence="2" id="KW-1185">Reference proteome</keyword>
<dbReference type="AlphaFoldDB" id="T1JY09"/>
<reference evidence="1" key="2">
    <citation type="submission" date="2015-06" db="UniProtKB">
        <authorList>
            <consortium name="EnsemblMetazoa"/>
        </authorList>
    </citation>
    <scope>IDENTIFICATION</scope>
</reference>
<proteinExistence type="predicted"/>
<organism evidence="1 2">
    <name type="scientific">Tetranychus urticae</name>
    <name type="common">Two-spotted spider mite</name>
    <dbReference type="NCBI Taxonomy" id="32264"/>
    <lineage>
        <taxon>Eukaryota</taxon>
        <taxon>Metazoa</taxon>
        <taxon>Ecdysozoa</taxon>
        <taxon>Arthropoda</taxon>
        <taxon>Chelicerata</taxon>
        <taxon>Arachnida</taxon>
        <taxon>Acari</taxon>
        <taxon>Acariformes</taxon>
        <taxon>Trombidiformes</taxon>
        <taxon>Prostigmata</taxon>
        <taxon>Eleutherengona</taxon>
        <taxon>Raphignathae</taxon>
        <taxon>Tetranychoidea</taxon>
        <taxon>Tetranychidae</taxon>
        <taxon>Tetranychus</taxon>
    </lineage>
</organism>
<dbReference type="HOGENOM" id="CLU_3406761_0_0_1"/>
<dbReference type="EnsemblMetazoa" id="tetur02g13930.1">
    <property type="protein sequence ID" value="tetur02g13930.1"/>
    <property type="gene ID" value="tetur02g13930"/>
</dbReference>
<name>T1JY09_TETUR</name>
<reference evidence="2" key="1">
    <citation type="submission" date="2011-08" db="EMBL/GenBank/DDBJ databases">
        <authorList>
            <person name="Rombauts S."/>
        </authorList>
    </citation>
    <scope>NUCLEOTIDE SEQUENCE</scope>
    <source>
        <strain evidence="2">London</strain>
    </source>
</reference>
<protein>
    <submittedName>
        <fullName evidence="1">Uncharacterized protein</fullName>
    </submittedName>
</protein>
<dbReference type="EMBL" id="CAEY01000837">
    <property type="status" value="NOT_ANNOTATED_CDS"/>
    <property type="molecule type" value="Genomic_DNA"/>
</dbReference>